<dbReference type="GO" id="GO:0003755">
    <property type="term" value="F:peptidyl-prolyl cis-trans isomerase activity"/>
    <property type="evidence" value="ECO:0007669"/>
    <property type="project" value="UniProtKB-KW"/>
</dbReference>
<feature type="domain" description="PPIase FKBP-type" evidence="5">
    <location>
        <begin position="85"/>
        <end position="172"/>
    </location>
</feature>
<dbReference type="PROSITE" id="PS50059">
    <property type="entry name" value="FKBP_PPIASE"/>
    <property type="match status" value="1"/>
</dbReference>
<dbReference type="Gene3D" id="1.10.287.460">
    <property type="entry name" value="Peptidyl-prolyl cis-trans isomerase, FKBP-type, N-terminal domain"/>
    <property type="match status" value="1"/>
</dbReference>
<reference evidence="6" key="1">
    <citation type="submission" date="2018-05" db="EMBL/GenBank/DDBJ databases">
        <authorList>
            <person name="Lanie J.A."/>
            <person name="Ng W.-L."/>
            <person name="Kazmierczak K.M."/>
            <person name="Andrzejewski T.M."/>
            <person name="Davidsen T.M."/>
            <person name="Wayne K.J."/>
            <person name="Tettelin H."/>
            <person name="Glass J.I."/>
            <person name="Rusch D."/>
            <person name="Podicherti R."/>
            <person name="Tsui H.-C.T."/>
            <person name="Winkler M.E."/>
        </authorList>
    </citation>
    <scope>NUCLEOTIDE SEQUENCE</scope>
</reference>
<evidence type="ECO:0000256" key="4">
    <source>
        <dbReference type="ARBA" id="ARBA00023235"/>
    </source>
</evidence>
<evidence type="ECO:0000256" key="2">
    <source>
        <dbReference type="ARBA" id="ARBA00013194"/>
    </source>
</evidence>
<dbReference type="EC" id="5.2.1.8" evidence="2"/>
<evidence type="ECO:0000256" key="3">
    <source>
        <dbReference type="ARBA" id="ARBA00023110"/>
    </source>
</evidence>
<dbReference type="EMBL" id="UINC01040626">
    <property type="protein sequence ID" value="SVB40760.1"/>
    <property type="molecule type" value="Genomic_DNA"/>
</dbReference>
<dbReference type="Gene3D" id="3.10.50.40">
    <property type="match status" value="1"/>
</dbReference>
<sequence>KGIALKEIPPEVRRLEQEVEKIMRAKMALARQAQQAQASKSAGVNKAKGKAFLAELAKKPGVLKDDSGFYYEILKQGTGASPTMTNTVRLHYHGTLIDGTVFDSSVERGQPASFRMNGVIKGFSGGLTKCKAGGKIRIYIPSELGYGDNPRPGGKIKPGDTLIFECELLEIVK</sequence>
<evidence type="ECO:0000259" key="5">
    <source>
        <dbReference type="PROSITE" id="PS50059"/>
    </source>
</evidence>
<comment type="catalytic activity">
    <reaction evidence="1">
        <text>[protein]-peptidylproline (omega=180) = [protein]-peptidylproline (omega=0)</text>
        <dbReference type="Rhea" id="RHEA:16237"/>
        <dbReference type="Rhea" id="RHEA-COMP:10747"/>
        <dbReference type="Rhea" id="RHEA-COMP:10748"/>
        <dbReference type="ChEBI" id="CHEBI:83833"/>
        <dbReference type="ChEBI" id="CHEBI:83834"/>
        <dbReference type="EC" id="5.2.1.8"/>
    </reaction>
</comment>
<dbReference type="Pfam" id="PF01346">
    <property type="entry name" value="FKBP_N"/>
    <property type="match status" value="1"/>
</dbReference>
<accession>A0A382DQM4</accession>
<feature type="non-terminal residue" evidence="6">
    <location>
        <position position="1"/>
    </location>
</feature>
<evidence type="ECO:0000256" key="1">
    <source>
        <dbReference type="ARBA" id="ARBA00000971"/>
    </source>
</evidence>
<dbReference type="InterPro" id="IPR046357">
    <property type="entry name" value="PPIase_dom_sf"/>
</dbReference>
<dbReference type="AlphaFoldDB" id="A0A382DQM4"/>
<dbReference type="GO" id="GO:0006457">
    <property type="term" value="P:protein folding"/>
    <property type="evidence" value="ECO:0007669"/>
    <property type="project" value="InterPro"/>
</dbReference>
<name>A0A382DQM4_9ZZZZ</name>
<dbReference type="InterPro" id="IPR000774">
    <property type="entry name" value="PPIase_FKBP_N"/>
</dbReference>
<keyword evidence="4" id="KW-0413">Isomerase</keyword>
<dbReference type="SUPFAM" id="SSF54534">
    <property type="entry name" value="FKBP-like"/>
    <property type="match status" value="1"/>
</dbReference>
<gene>
    <name evidence="6" type="ORF">METZ01_LOCUS193614</name>
</gene>
<organism evidence="6">
    <name type="scientific">marine metagenome</name>
    <dbReference type="NCBI Taxonomy" id="408172"/>
    <lineage>
        <taxon>unclassified sequences</taxon>
        <taxon>metagenomes</taxon>
        <taxon>ecological metagenomes</taxon>
    </lineage>
</organism>
<proteinExistence type="predicted"/>
<dbReference type="InterPro" id="IPR001179">
    <property type="entry name" value="PPIase_FKBP_dom"/>
</dbReference>
<dbReference type="InterPro" id="IPR036944">
    <property type="entry name" value="PPIase_FKBP_N_sf"/>
</dbReference>
<dbReference type="PANTHER" id="PTHR43811:SF19">
    <property type="entry name" value="39 KDA FK506-BINDING NUCLEAR PROTEIN"/>
    <property type="match status" value="1"/>
</dbReference>
<evidence type="ECO:0000313" key="6">
    <source>
        <dbReference type="EMBL" id="SVB40760.1"/>
    </source>
</evidence>
<keyword evidence="3" id="KW-0697">Rotamase</keyword>
<protein>
    <recommendedName>
        <fullName evidence="2">peptidylprolyl isomerase</fullName>
        <ecNumber evidence="2">5.2.1.8</ecNumber>
    </recommendedName>
</protein>
<dbReference type="Pfam" id="PF00254">
    <property type="entry name" value="FKBP_C"/>
    <property type="match status" value="1"/>
</dbReference>
<dbReference type="PANTHER" id="PTHR43811">
    <property type="entry name" value="FKBP-TYPE PEPTIDYL-PROLYL CIS-TRANS ISOMERASE FKPA"/>
    <property type="match status" value="1"/>
</dbReference>